<feature type="non-terminal residue" evidence="2">
    <location>
        <position position="66"/>
    </location>
</feature>
<dbReference type="EMBL" id="VGLS01001258">
    <property type="protein sequence ID" value="MBM3227216.1"/>
    <property type="molecule type" value="Genomic_DNA"/>
</dbReference>
<gene>
    <name evidence="2" type="ORF">FJZ47_25905</name>
</gene>
<dbReference type="Proteomes" id="UP000712673">
    <property type="component" value="Unassembled WGS sequence"/>
</dbReference>
<evidence type="ECO:0000313" key="3">
    <source>
        <dbReference type="Proteomes" id="UP000712673"/>
    </source>
</evidence>
<accession>A0A937W978</accession>
<feature type="compositionally biased region" description="Basic and acidic residues" evidence="1">
    <location>
        <begin position="10"/>
        <end position="22"/>
    </location>
</feature>
<sequence length="66" mass="7947">MAGKFSQWFRTERERPPKRDKREAVLRLTPLQQSILHWLRHELRRRQRVGDTGMIPYPELVSALHA</sequence>
<name>A0A937W978_UNCTE</name>
<proteinExistence type="predicted"/>
<reference evidence="2" key="1">
    <citation type="submission" date="2019-03" db="EMBL/GenBank/DDBJ databases">
        <title>Lake Tanganyika Metagenome-Assembled Genomes (MAGs).</title>
        <authorList>
            <person name="Tran P."/>
        </authorList>
    </citation>
    <scope>NUCLEOTIDE SEQUENCE</scope>
    <source>
        <strain evidence="2">K_DeepCast_65m_m2_066</strain>
    </source>
</reference>
<protein>
    <submittedName>
        <fullName evidence="2">Uncharacterized protein</fullName>
    </submittedName>
</protein>
<comment type="caution">
    <text evidence="2">The sequence shown here is derived from an EMBL/GenBank/DDBJ whole genome shotgun (WGS) entry which is preliminary data.</text>
</comment>
<evidence type="ECO:0000313" key="2">
    <source>
        <dbReference type="EMBL" id="MBM3227216.1"/>
    </source>
</evidence>
<feature type="region of interest" description="Disordered" evidence="1">
    <location>
        <begin position="1"/>
        <end position="22"/>
    </location>
</feature>
<dbReference type="AlphaFoldDB" id="A0A937W978"/>
<organism evidence="2 3">
    <name type="scientific">Tectimicrobiota bacterium</name>
    <dbReference type="NCBI Taxonomy" id="2528274"/>
    <lineage>
        <taxon>Bacteria</taxon>
        <taxon>Pseudomonadati</taxon>
        <taxon>Nitrospinota/Tectimicrobiota group</taxon>
        <taxon>Candidatus Tectimicrobiota</taxon>
    </lineage>
</organism>
<evidence type="ECO:0000256" key="1">
    <source>
        <dbReference type="SAM" id="MobiDB-lite"/>
    </source>
</evidence>